<feature type="region of interest" description="Disordered" evidence="1">
    <location>
        <begin position="41"/>
        <end position="79"/>
    </location>
</feature>
<dbReference type="AlphaFoldDB" id="A0A9N9AGD9"/>
<accession>A0A9N9AGD9</accession>
<organism evidence="2 3">
    <name type="scientific">Ambispora gerdemannii</name>
    <dbReference type="NCBI Taxonomy" id="144530"/>
    <lineage>
        <taxon>Eukaryota</taxon>
        <taxon>Fungi</taxon>
        <taxon>Fungi incertae sedis</taxon>
        <taxon>Mucoromycota</taxon>
        <taxon>Glomeromycotina</taxon>
        <taxon>Glomeromycetes</taxon>
        <taxon>Archaeosporales</taxon>
        <taxon>Ambisporaceae</taxon>
        <taxon>Ambispora</taxon>
    </lineage>
</organism>
<gene>
    <name evidence="2" type="ORF">AGERDE_LOCUS5575</name>
</gene>
<proteinExistence type="predicted"/>
<sequence length="122" mass="13071">MDIFQVEEYNKETNSIKAALHFSGSHCGGCRARVTQSFQRPQVHLEAQGRRNTGSRSKKAEGGGINEKPEGADVSKYKAEGPNEEVDMVCQESEGTGGSAANVSLTLISQSQGASPDYHITV</sequence>
<feature type="compositionally biased region" description="Basic and acidic residues" evidence="1">
    <location>
        <begin position="67"/>
        <end position="79"/>
    </location>
</feature>
<protein>
    <submittedName>
        <fullName evidence="2">9522_t:CDS:1</fullName>
    </submittedName>
</protein>
<keyword evidence="3" id="KW-1185">Reference proteome</keyword>
<dbReference type="EMBL" id="CAJVPL010000769">
    <property type="protein sequence ID" value="CAG8528133.1"/>
    <property type="molecule type" value="Genomic_DNA"/>
</dbReference>
<evidence type="ECO:0000256" key="1">
    <source>
        <dbReference type="SAM" id="MobiDB-lite"/>
    </source>
</evidence>
<evidence type="ECO:0000313" key="3">
    <source>
        <dbReference type="Proteomes" id="UP000789831"/>
    </source>
</evidence>
<evidence type="ECO:0000313" key="2">
    <source>
        <dbReference type="EMBL" id="CAG8528133.1"/>
    </source>
</evidence>
<comment type="caution">
    <text evidence="2">The sequence shown here is derived from an EMBL/GenBank/DDBJ whole genome shotgun (WGS) entry which is preliminary data.</text>
</comment>
<reference evidence="2" key="1">
    <citation type="submission" date="2021-06" db="EMBL/GenBank/DDBJ databases">
        <authorList>
            <person name="Kallberg Y."/>
            <person name="Tangrot J."/>
            <person name="Rosling A."/>
        </authorList>
    </citation>
    <scope>NUCLEOTIDE SEQUENCE</scope>
    <source>
        <strain evidence="2">MT106</strain>
    </source>
</reference>
<name>A0A9N9AGD9_9GLOM</name>
<dbReference type="Proteomes" id="UP000789831">
    <property type="component" value="Unassembled WGS sequence"/>
</dbReference>